<evidence type="ECO:0000256" key="1">
    <source>
        <dbReference type="SAM" id="MobiDB-lite"/>
    </source>
</evidence>
<reference evidence="3 4" key="1">
    <citation type="submission" date="2020-08" db="EMBL/GenBank/DDBJ databases">
        <title>Genomic Encyclopedia of Type Strains, Phase IV (KMG-IV): sequencing the most valuable type-strain genomes for metagenomic binning, comparative biology and taxonomic classification.</title>
        <authorList>
            <person name="Goeker M."/>
        </authorList>
    </citation>
    <scope>NUCLEOTIDE SEQUENCE [LARGE SCALE GENOMIC DNA]</scope>
    <source>
        <strain evidence="3 4">DSM 12251</strain>
    </source>
</reference>
<protein>
    <recommendedName>
        <fullName evidence="5">YXWGXW repeat-containing protein</fullName>
    </recommendedName>
</protein>
<evidence type="ECO:0008006" key="5">
    <source>
        <dbReference type="Google" id="ProtNLM"/>
    </source>
</evidence>
<dbReference type="Proteomes" id="UP000534294">
    <property type="component" value="Unassembled WGS sequence"/>
</dbReference>
<keyword evidence="2" id="KW-0732">Signal</keyword>
<sequence>MKTSLLGLALAPALLLTSCYVTPAGGPYDAPGPRPGPGFRGHHRPGSSYGRDRDHHDHDHRDNDRDGRYDRDRDGRYDRDGRGRPGYGYQDPRSPRSPGGTVVLPGEARRVIHGGSTYYTHRNVWYRPSGSGYIIVTRPY</sequence>
<dbReference type="PROSITE" id="PS51257">
    <property type="entry name" value="PROKAR_LIPOPROTEIN"/>
    <property type="match status" value="1"/>
</dbReference>
<gene>
    <name evidence="3" type="ORF">HNQ64_004718</name>
</gene>
<dbReference type="AlphaFoldDB" id="A0A7W7YQE1"/>
<organism evidence="3 4">
    <name type="scientific">Prosthecobacter dejongeii</name>
    <dbReference type="NCBI Taxonomy" id="48465"/>
    <lineage>
        <taxon>Bacteria</taxon>
        <taxon>Pseudomonadati</taxon>
        <taxon>Verrucomicrobiota</taxon>
        <taxon>Verrucomicrobiia</taxon>
        <taxon>Verrucomicrobiales</taxon>
        <taxon>Verrucomicrobiaceae</taxon>
        <taxon>Prosthecobacter</taxon>
    </lineage>
</organism>
<name>A0A7W7YQE1_9BACT</name>
<evidence type="ECO:0000256" key="2">
    <source>
        <dbReference type="SAM" id="SignalP"/>
    </source>
</evidence>
<evidence type="ECO:0000313" key="4">
    <source>
        <dbReference type="Proteomes" id="UP000534294"/>
    </source>
</evidence>
<dbReference type="RefSeq" id="WP_184212994.1">
    <property type="nucleotide sequence ID" value="NZ_JACHIF010000013.1"/>
</dbReference>
<feature type="chain" id="PRO_5031079244" description="YXWGXW repeat-containing protein" evidence="2">
    <location>
        <begin position="24"/>
        <end position="140"/>
    </location>
</feature>
<comment type="caution">
    <text evidence="3">The sequence shown here is derived from an EMBL/GenBank/DDBJ whole genome shotgun (WGS) entry which is preliminary data.</text>
</comment>
<feature type="region of interest" description="Disordered" evidence="1">
    <location>
        <begin position="30"/>
        <end position="103"/>
    </location>
</feature>
<proteinExistence type="predicted"/>
<feature type="compositionally biased region" description="Basic and acidic residues" evidence="1">
    <location>
        <begin position="50"/>
        <end position="83"/>
    </location>
</feature>
<feature type="signal peptide" evidence="2">
    <location>
        <begin position="1"/>
        <end position="23"/>
    </location>
</feature>
<evidence type="ECO:0000313" key="3">
    <source>
        <dbReference type="EMBL" id="MBB5040434.1"/>
    </source>
</evidence>
<accession>A0A7W7YQE1</accession>
<dbReference type="EMBL" id="JACHIF010000013">
    <property type="protein sequence ID" value="MBB5040434.1"/>
    <property type="molecule type" value="Genomic_DNA"/>
</dbReference>
<keyword evidence="4" id="KW-1185">Reference proteome</keyword>